<feature type="transmembrane region" description="Helical" evidence="1">
    <location>
        <begin position="45"/>
        <end position="66"/>
    </location>
</feature>
<protein>
    <recommendedName>
        <fullName evidence="4">Integral membrane protein</fullName>
    </recommendedName>
</protein>
<gene>
    <name evidence="2" type="ORF">DWB68_09510</name>
</gene>
<evidence type="ECO:0000256" key="1">
    <source>
        <dbReference type="SAM" id="Phobius"/>
    </source>
</evidence>
<reference evidence="2 3" key="1">
    <citation type="submission" date="2018-07" db="EMBL/GenBank/DDBJ databases">
        <title>Arthrobacter sp. nov., isolated from raw cow's milk with high bacterial count.</title>
        <authorList>
            <person name="Hahne J."/>
            <person name="Isele D."/>
            <person name="Lipski A."/>
        </authorList>
    </citation>
    <scope>NUCLEOTIDE SEQUENCE [LARGE SCALE GENOMIC DNA]</scope>
    <source>
        <strain evidence="2 3">JZ R-35</strain>
    </source>
</reference>
<keyword evidence="1" id="KW-0812">Transmembrane</keyword>
<evidence type="ECO:0000313" key="2">
    <source>
        <dbReference type="EMBL" id="RII42049.1"/>
    </source>
</evidence>
<dbReference type="Proteomes" id="UP000265419">
    <property type="component" value="Unassembled WGS sequence"/>
</dbReference>
<evidence type="ECO:0008006" key="4">
    <source>
        <dbReference type="Google" id="ProtNLM"/>
    </source>
</evidence>
<comment type="caution">
    <text evidence="2">The sequence shown here is derived from an EMBL/GenBank/DDBJ whole genome shotgun (WGS) entry which is preliminary data.</text>
</comment>
<keyword evidence="3" id="KW-1185">Reference proteome</keyword>
<feature type="transmembrane region" description="Helical" evidence="1">
    <location>
        <begin position="78"/>
        <end position="98"/>
    </location>
</feature>
<evidence type="ECO:0000313" key="3">
    <source>
        <dbReference type="Proteomes" id="UP000265419"/>
    </source>
</evidence>
<dbReference type="EMBL" id="QQXK01000017">
    <property type="protein sequence ID" value="RII42049.1"/>
    <property type="molecule type" value="Genomic_DNA"/>
</dbReference>
<sequence>MDAHAPEAKNRGLGRIIIAVYGVFALSAFARSLWQLVGSEHGERIFPLAPVAIVFSMIAAVVYIVATISLALPKRRAWYVALVAVLVEIVGVIAVSILSYAEPQLFPKASVWSHFGQGYGYVPLVLPFVGLWWLLTHRPRSAKA</sequence>
<feature type="transmembrane region" description="Helical" evidence="1">
    <location>
        <begin position="12"/>
        <end position="33"/>
    </location>
</feature>
<keyword evidence="1" id="KW-0472">Membrane</keyword>
<organism evidence="2 3">
    <name type="scientific">Galactobacter valiniphilus</name>
    <dbReference type="NCBI Taxonomy" id="2676122"/>
    <lineage>
        <taxon>Bacteria</taxon>
        <taxon>Bacillati</taxon>
        <taxon>Actinomycetota</taxon>
        <taxon>Actinomycetes</taxon>
        <taxon>Micrococcales</taxon>
        <taxon>Micrococcaceae</taxon>
        <taxon>Galactobacter</taxon>
    </lineage>
</organism>
<proteinExistence type="predicted"/>
<name>A0A399JCS1_9MICC</name>
<accession>A0A399JCS1</accession>
<dbReference type="AlphaFoldDB" id="A0A399JCS1"/>
<feature type="transmembrane region" description="Helical" evidence="1">
    <location>
        <begin position="118"/>
        <end position="135"/>
    </location>
</feature>
<keyword evidence="1" id="KW-1133">Transmembrane helix</keyword>